<dbReference type="InterPro" id="IPR011010">
    <property type="entry name" value="DNA_brk_join_enz"/>
</dbReference>
<dbReference type="Gene3D" id="1.10.443.10">
    <property type="entry name" value="Intergrase catalytic core"/>
    <property type="match status" value="1"/>
</dbReference>
<dbReference type="EMBL" id="JBHSPA010000094">
    <property type="protein sequence ID" value="MFC5833595.1"/>
    <property type="molecule type" value="Genomic_DNA"/>
</dbReference>
<sequence>MKTFYLFLELRHKIEIHQMTGRIVECPIDEKNLPRGRQQAKLRIPPTSDQVGRLFAGWREELATCRKFAPAARNFTACRLMADVGLRVNETCKLDLPDIKWDLGRFGKLHVRLGKGARGSGPRERMAPLINNAGGTLRWFVEDVWGQFGDDHTRPGVPLLLSERKNTDGSTARVGDETIRAALARAAQTHLPDWPDVVTPHVLRHFCSSRLYTSGMDLIAIQQLLGHAWIATTMNYVFNEDVVRHYQGFLDRRRQARPTDEYRSVTEPEGLGFEEHFDQRKVELGGCARPYSTPCQHEHACLRCPMININPRMSPRLDEIEVDLLARRARAEAEGWLGEIEGIDLTLSFLRQKRDQTRRLARVAPVDLGIPGIAVRSAARRG</sequence>
<comment type="caution">
    <text evidence="5">The sequence shown here is derived from an EMBL/GenBank/DDBJ whole genome shotgun (WGS) entry which is preliminary data.</text>
</comment>
<protein>
    <submittedName>
        <fullName evidence="5">Tyrosine-type recombinase/integrase</fullName>
    </submittedName>
</protein>
<dbReference type="PANTHER" id="PTHR30349">
    <property type="entry name" value="PHAGE INTEGRASE-RELATED"/>
    <property type="match status" value="1"/>
</dbReference>
<proteinExistence type="inferred from homology"/>
<evidence type="ECO:0000256" key="1">
    <source>
        <dbReference type="ARBA" id="ARBA00008857"/>
    </source>
</evidence>
<organism evidence="5 6">
    <name type="scientific">Nonomuraea insulae</name>
    <dbReference type="NCBI Taxonomy" id="1616787"/>
    <lineage>
        <taxon>Bacteria</taxon>
        <taxon>Bacillati</taxon>
        <taxon>Actinomycetota</taxon>
        <taxon>Actinomycetes</taxon>
        <taxon>Streptosporangiales</taxon>
        <taxon>Streptosporangiaceae</taxon>
        <taxon>Nonomuraea</taxon>
    </lineage>
</organism>
<dbReference type="InterPro" id="IPR002104">
    <property type="entry name" value="Integrase_catalytic"/>
</dbReference>
<evidence type="ECO:0000313" key="5">
    <source>
        <dbReference type="EMBL" id="MFC5833595.1"/>
    </source>
</evidence>
<evidence type="ECO:0000256" key="2">
    <source>
        <dbReference type="ARBA" id="ARBA00023125"/>
    </source>
</evidence>
<reference evidence="6" key="1">
    <citation type="journal article" date="2019" name="Int. J. Syst. Evol. Microbiol.">
        <title>The Global Catalogue of Microorganisms (GCM) 10K type strain sequencing project: providing services to taxonomists for standard genome sequencing and annotation.</title>
        <authorList>
            <consortium name="The Broad Institute Genomics Platform"/>
            <consortium name="The Broad Institute Genome Sequencing Center for Infectious Disease"/>
            <person name="Wu L."/>
            <person name="Ma J."/>
        </authorList>
    </citation>
    <scope>NUCLEOTIDE SEQUENCE [LARGE SCALE GENOMIC DNA]</scope>
    <source>
        <strain evidence="6">CCUG 53903</strain>
    </source>
</reference>
<comment type="similarity">
    <text evidence="1">Belongs to the 'phage' integrase family.</text>
</comment>
<dbReference type="CDD" id="cd00397">
    <property type="entry name" value="DNA_BRE_C"/>
    <property type="match status" value="1"/>
</dbReference>
<accession>A0ABW1D8L8</accession>
<keyword evidence="3" id="KW-0233">DNA recombination</keyword>
<keyword evidence="2" id="KW-0238">DNA-binding</keyword>
<dbReference type="InterPro" id="IPR013762">
    <property type="entry name" value="Integrase-like_cat_sf"/>
</dbReference>
<dbReference type="InterPro" id="IPR050090">
    <property type="entry name" value="Tyrosine_recombinase_XerCD"/>
</dbReference>
<dbReference type="PANTHER" id="PTHR30349:SF41">
    <property type="entry name" value="INTEGRASE_RECOMBINASE PROTEIN MJ0367-RELATED"/>
    <property type="match status" value="1"/>
</dbReference>
<dbReference type="RefSeq" id="WP_379523020.1">
    <property type="nucleotide sequence ID" value="NZ_JBHSPA010000094.1"/>
</dbReference>
<evidence type="ECO:0000313" key="6">
    <source>
        <dbReference type="Proteomes" id="UP001596058"/>
    </source>
</evidence>
<dbReference type="Pfam" id="PF00589">
    <property type="entry name" value="Phage_integrase"/>
    <property type="match status" value="1"/>
</dbReference>
<feature type="domain" description="Tyr recombinase" evidence="4">
    <location>
        <begin position="41"/>
        <end position="251"/>
    </location>
</feature>
<keyword evidence="6" id="KW-1185">Reference proteome</keyword>
<dbReference type="Proteomes" id="UP001596058">
    <property type="component" value="Unassembled WGS sequence"/>
</dbReference>
<dbReference type="PROSITE" id="PS51898">
    <property type="entry name" value="TYR_RECOMBINASE"/>
    <property type="match status" value="1"/>
</dbReference>
<name>A0ABW1D8L8_9ACTN</name>
<evidence type="ECO:0000259" key="4">
    <source>
        <dbReference type="PROSITE" id="PS51898"/>
    </source>
</evidence>
<dbReference type="SUPFAM" id="SSF56349">
    <property type="entry name" value="DNA breaking-rejoining enzymes"/>
    <property type="match status" value="1"/>
</dbReference>
<gene>
    <name evidence="5" type="ORF">ACFPZ3_57960</name>
</gene>
<evidence type="ECO:0000256" key="3">
    <source>
        <dbReference type="ARBA" id="ARBA00023172"/>
    </source>
</evidence>